<accession>A0A0D8B9Q3</accession>
<reference evidence="5" key="1">
    <citation type="submission" date="2015-02" db="EMBL/GenBank/DDBJ databases">
        <title>Draft Genome of Frankia sp. CpI1-S.</title>
        <authorList>
            <person name="Oshone R.T."/>
            <person name="Ngom M."/>
            <person name="Ghodhbane-Gtari F."/>
            <person name="Gtari M."/>
            <person name="Morris K."/>
            <person name="Thomas K."/>
            <person name="Sen A."/>
            <person name="Tisa L.S."/>
        </authorList>
    </citation>
    <scope>NUCLEOTIDE SEQUENCE [LARGE SCALE GENOMIC DNA]</scope>
    <source>
        <strain evidence="5">CpI1-S</strain>
    </source>
</reference>
<feature type="domain" description="CASPASE and TPR Repeat-Associated C-terminal" evidence="3">
    <location>
        <begin position="230"/>
        <end position="388"/>
    </location>
</feature>
<reference evidence="4 5" key="2">
    <citation type="journal article" date="2016" name="Genome Announc.">
        <title>Permanent Draft Genome Sequences for Two Variants of Frankia sp. Strain CpI1, the First Frankia Strain Isolated from Root Nodules of Comptonia peregrina.</title>
        <authorList>
            <person name="Oshone R."/>
            <person name="Hurst S.G.IV."/>
            <person name="Abebe-Akele F."/>
            <person name="Simpson S."/>
            <person name="Morris K."/>
            <person name="Thomas W.K."/>
            <person name="Tisa L.S."/>
        </authorList>
    </citation>
    <scope>NUCLEOTIDE SEQUENCE [LARGE SCALE GENOMIC DNA]</scope>
    <source>
        <strain evidence="5">CpI1-S</strain>
    </source>
</reference>
<dbReference type="EMBL" id="JYFN01000050">
    <property type="protein sequence ID" value="KJE20825.1"/>
    <property type="molecule type" value="Genomic_DNA"/>
</dbReference>
<dbReference type="AlphaFoldDB" id="A0A0D8B9Q3"/>
<dbReference type="PATRIC" id="fig|1502723.3.peg.4855"/>
<dbReference type="RefSeq" id="WP_052681381.1">
    <property type="nucleotide sequence ID" value="NZ_JYFN01000050.1"/>
</dbReference>
<dbReference type="NCBIfam" id="NF038357">
    <property type="entry name" value="BN6_48550_fam"/>
    <property type="match status" value="1"/>
</dbReference>
<organism evidence="4 5">
    <name type="scientific">Frankia torreyi</name>
    <dbReference type="NCBI Taxonomy" id="1856"/>
    <lineage>
        <taxon>Bacteria</taxon>
        <taxon>Bacillati</taxon>
        <taxon>Actinomycetota</taxon>
        <taxon>Actinomycetes</taxon>
        <taxon>Frankiales</taxon>
        <taxon>Frankiaceae</taxon>
        <taxon>Frankia</taxon>
    </lineage>
</organism>
<gene>
    <name evidence="4" type="ORF">FF36_04873</name>
</gene>
<evidence type="ECO:0000259" key="3">
    <source>
        <dbReference type="Pfam" id="PF20270"/>
    </source>
</evidence>
<protein>
    <submittedName>
        <fullName evidence="4">Uncharacterized protein</fullName>
    </submittedName>
</protein>
<dbReference type="InterPro" id="IPR045430">
    <property type="entry name" value="EAD1"/>
</dbReference>
<evidence type="ECO:0000259" key="1">
    <source>
        <dbReference type="Pfam" id="PF19955"/>
    </source>
</evidence>
<evidence type="ECO:0000313" key="5">
    <source>
        <dbReference type="Proteomes" id="UP000032545"/>
    </source>
</evidence>
<keyword evidence="5" id="KW-1185">Reference proteome</keyword>
<dbReference type="InterPro" id="IPR046923">
    <property type="entry name" value="CATRA-C"/>
</dbReference>
<comment type="caution">
    <text evidence="4">The sequence shown here is derived from an EMBL/GenBank/DDBJ whole genome shotgun (WGS) entry which is preliminary data.</text>
</comment>
<name>A0A0D8B9Q3_9ACTN</name>
<dbReference type="Pfam" id="PF19955">
    <property type="entry name" value="EAD1"/>
    <property type="match status" value="1"/>
</dbReference>
<evidence type="ECO:0000313" key="4">
    <source>
        <dbReference type="EMBL" id="KJE20825.1"/>
    </source>
</evidence>
<evidence type="ECO:0000259" key="2">
    <source>
        <dbReference type="Pfam" id="PF20269"/>
    </source>
</evidence>
<dbReference type="Pfam" id="PF20270">
    <property type="entry name" value="CATRA-C"/>
    <property type="match status" value="1"/>
</dbReference>
<proteinExistence type="predicted"/>
<dbReference type="Proteomes" id="UP000032545">
    <property type="component" value="Unassembled WGS sequence"/>
</dbReference>
<feature type="domain" description="Effector-associated" evidence="1">
    <location>
        <begin position="435"/>
        <end position="522"/>
    </location>
</feature>
<dbReference type="Pfam" id="PF20269">
    <property type="entry name" value="CATRA-N"/>
    <property type="match status" value="1"/>
</dbReference>
<dbReference type="OrthoDB" id="3213327at2"/>
<feature type="domain" description="CASPASE and TPR Repeat-Associated N-terminal" evidence="2">
    <location>
        <begin position="13"/>
        <end position="220"/>
    </location>
</feature>
<sequence>MSQHSAETLTAHEFVAHLYAPTSSPRAVELYTYLRGLWSRCQVELGMTSPIPALGVPPDPPAHSEPDETAVFTPIAAARREGDGVHQVLLRRVHDVLCLSVSLAPRHGSDLTWARLRSDWASISEPLPDGLLGTAELYLALFPASGLERTEAGADLSAACRALLPAPAAADFDGRGVSTAGGFIAWDADTGPDDRLTRRIVALAPADHAAELSSWAWSRGGPAEGMVITPLARYLMQAAKLRYHLRVWAAGAPVRAARRDTESALATVTALLDESSLLAARPVPFNSAAHSGALLDSNQTALDRAVALLRAEIVHLAGTATALRQMRRSVEASAANMAALADQIPASARDRADADHHHLYADDDALATWFARQLDDDLFSVETTVDRARAAIGDIVPTSVPPTPPAPPEHPKWTYSPTVPPIPASEAWPVSTDIDLTAPDRAALLDTVASLFPTENHAGHLLHQVGLPRERRVGLESVAPIVGWSQIFAEFDNGVIFNPYRRLLAAALALYPYNPTLRNLARANGLKIALEESQKASTTPDYDPVRNVRRLT</sequence>
<dbReference type="InterPro" id="IPR046922">
    <property type="entry name" value="CATRA-N"/>
</dbReference>